<evidence type="ECO:0000313" key="7">
    <source>
        <dbReference type="Proteomes" id="UP001501166"/>
    </source>
</evidence>
<dbReference type="PANTHER" id="PTHR43280:SF34">
    <property type="entry name" value="ARAC-FAMILY TRANSCRIPTIONAL REGULATOR"/>
    <property type="match status" value="1"/>
</dbReference>
<accession>A0ABP3HCE6</accession>
<protein>
    <submittedName>
        <fullName evidence="6">Helix-turn-helix domain-containing protein</fullName>
    </submittedName>
</protein>
<feature type="transmembrane region" description="Helical" evidence="4">
    <location>
        <begin position="14"/>
        <end position="37"/>
    </location>
</feature>
<feature type="transmembrane region" description="Helical" evidence="4">
    <location>
        <begin position="280"/>
        <end position="303"/>
    </location>
</feature>
<keyword evidence="1" id="KW-0805">Transcription regulation</keyword>
<evidence type="ECO:0000313" key="6">
    <source>
        <dbReference type="EMBL" id="GAA0365150.1"/>
    </source>
</evidence>
<sequence length="756" mass="86752">MKNISKSSLFKRYIASYILVFSLPFILLLIGINFVFIRDVREELSLSNDNYLEQSNLMLDEKIIEINSLGNYINQMDNFNRNSVYRREDFSEYRDLINRHEHSTNAVETLYIVFNNPSYVFSSRGNMTIDALIDYSVHFSTQSQKNRMREVLEENTVSLNVINNRIFYTIPLGRPGQSYGSILAVMNANNIRNNLELLSDNNEGMSFLLNAEDDIVLSSSIYEKLNQQAINASIDTILESDEIRIDGTKYLSNKVTNNLTGWTFVSLVDSQQFYRPLYNIFIVAIVGIIILTLIGVVISYYFAKQNYRPVQNIIDSFSHDGPQGTQPKDEWGYIETSISRKFSEVKDLSELVDEQAPIIRNALLLDLLDGNYNHFEKIEKRLEEIDIHFPFNYFSTIIVELGKKAINTDYVSAIERISHELDTYSVGDQFVIESTVPPLKNNQIVIIVNLKTDNPKIWKQIIQSITQHFSSNETTKDTVIKMGVGSTHESWEKIKNAHIEASSALETINKKRVKENKVLFFKDINNESSPSAKLLEYPKEGTMLLLQSLKQGNQKMAEETITELFNKIRSDYSSPIAIQVITAYVYNAVLEVGNELGITEYNTMLLELSHLNESDQSEEILKKISYLVCKEVNDQKEMETNEIGKNIVQYIFEEFSSPDISLEQIASEYNISISYASKLIKEETGDSFSNIIQSLRMNLFKELLLTTSTPIKDLVVDVGYYDVSNFTRKFRKENGLTPGQYRKKYKDTTFTSTTTP</sequence>
<reference evidence="7" key="1">
    <citation type="journal article" date="2019" name="Int. J. Syst. Evol. Microbiol.">
        <title>The Global Catalogue of Microorganisms (GCM) 10K type strain sequencing project: providing services to taxonomists for standard genome sequencing and annotation.</title>
        <authorList>
            <consortium name="The Broad Institute Genomics Platform"/>
            <consortium name="The Broad Institute Genome Sequencing Center for Infectious Disease"/>
            <person name="Wu L."/>
            <person name="Ma J."/>
        </authorList>
    </citation>
    <scope>NUCLEOTIDE SEQUENCE [LARGE SCALE GENOMIC DNA]</scope>
    <source>
        <strain evidence="7">JCM 12662</strain>
    </source>
</reference>
<dbReference type="Pfam" id="PF12833">
    <property type="entry name" value="HTH_18"/>
    <property type="match status" value="1"/>
</dbReference>
<dbReference type="Gene3D" id="1.10.10.60">
    <property type="entry name" value="Homeodomain-like"/>
    <property type="match status" value="2"/>
</dbReference>
<keyword evidence="7" id="KW-1185">Reference proteome</keyword>
<evidence type="ECO:0000256" key="3">
    <source>
        <dbReference type="ARBA" id="ARBA00023163"/>
    </source>
</evidence>
<dbReference type="SMART" id="SM00342">
    <property type="entry name" value="HTH_ARAC"/>
    <property type="match status" value="1"/>
</dbReference>
<dbReference type="Proteomes" id="UP001501166">
    <property type="component" value="Unassembled WGS sequence"/>
</dbReference>
<name>A0ABP3HCE6_9LACT</name>
<comment type="caution">
    <text evidence="6">The sequence shown here is derived from an EMBL/GenBank/DDBJ whole genome shotgun (WGS) entry which is preliminary data.</text>
</comment>
<dbReference type="RefSeq" id="WP_343755619.1">
    <property type="nucleotide sequence ID" value="NZ_BAAACW010000108.1"/>
</dbReference>
<gene>
    <name evidence="6" type="ORF">GCM10008932_16720</name>
</gene>
<evidence type="ECO:0000259" key="5">
    <source>
        <dbReference type="PROSITE" id="PS01124"/>
    </source>
</evidence>
<dbReference type="SUPFAM" id="SSF46689">
    <property type="entry name" value="Homeodomain-like"/>
    <property type="match status" value="1"/>
</dbReference>
<dbReference type="EMBL" id="BAAACW010000108">
    <property type="protein sequence ID" value="GAA0365150.1"/>
    <property type="molecule type" value="Genomic_DNA"/>
</dbReference>
<keyword evidence="4" id="KW-0472">Membrane</keyword>
<keyword evidence="2" id="KW-0238">DNA-binding</keyword>
<dbReference type="PROSITE" id="PS01124">
    <property type="entry name" value="HTH_ARAC_FAMILY_2"/>
    <property type="match status" value="1"/>
</dbReference>
<evidence type="ECO:0000256" key="2">
    <source>
        <dbReference type="ARBA" id="ARBA00023125"/>
    </source>
</evidence>
<keyword evidence="4" id="KW-1133">Transmembrane helix</keyword>
<dbReference type="InterPro" id="IPR018060">
    <property type="entry name" value="HTH_AraC"/>
</dbReference>
<dbReference type="InterPro" id="IPR009057">
    <property type="entry name" value="Homeodomain-like_sf"/>
</dbReference>
<keyword evidence="3" id="KW-0804">Transcription</keyword>
<proteinExistence type="predicted"/>
<keyword evidence="4" id="KW-0812">Transmembrane</keyword>
<organism evidence="6 7">
    <name type="scientific">Alkalibacterium iburiense</name>
    <dbReference type="NCBI Taxonomy" id="290589"/>
    <lineage>
        <taxon>Bacteria</taxon>
        <taxon>Bacillati</taxon>
        <taxon>Bacillota</taxon>
        <taxon>Bacilli</taxon>
        <taxon>Lactobacillales</taxon>
        <taxon>Carnobacteriaceae</taxon>
        <taxon>Alkalibacterium</taxon>
    </lineage>
</organism>
<feature type="domain" description="HTH araC/xylS-type" evidence="5">
    <location>
        <begin position="645"/>
        <end position="744"/>
    </location>
</feature>
<evidence type="ECO:0000256" key="4">
    <source>
        <dbReference type="SAM" id="Phobius"/>
    </source>
</evidence>
<dbReference type="PANTHER" id="PTHR43280">
    <property type="entry name" value="ARAC-FAMILY TRANSCRIPTIONAL REGULATOR"/>
    <property type="match status" value="1"/>
</dbReference>
<evidence type="ECO:0000256" key="1">
    <source>
        <dbReference type="ARBA" id="ARBA00023015"/>
    </source>
</evidence>